<dbReference type="Pfam" id="PF18962">
    <property type="entry name" value="Por_Secre_tail"/>
    <property type="match status" value="1"/>
</dbReference>
<gene>
    <name evidence="4" type="ORF">Q763_08450</name>
</gene>
<evidence type="ECO:0000259" key="3">
    <source>
        <dbReference type="PROSITE" id="PS50853"/>
    </source>
</evidence>
<dbReference type="SMART" id="SM00060">
    <property type="entry name" value="FN3"/>
    <property type="match status" value="1"/>
</dbReference>
<keyword evidence="1 2" id="KW-0732">Signal</keyword>
<dbReference type="AlphaFoldDB" id="A0A0A2LYC6"/>
<dbReference type="InterPro" id="IPR003961">
    <property type="entry name" value="FN3_dom"/>
</dbReference>
<dbReference type="InterPro" id="IPR036116">
    <property type="entry name" value="FN3_sf"/>
</dbReference>
<dbReference type="Gene3D" id="2.60.40.10">
    <property type="entry name" value="Immunoglobulins"/>
    <property type="match status" value="2"/>
</dbReference>
<dbReference type="CDD" id="cd00063">
    <property type="entry name" value="FN3"/>
    <property type="match status" value="1"/>
</dbReference>
<accession>A0A0A2LYC6</accession>
<evidence type="ECO:0000313" key="4">
    <source>
        <dbReference type="EMBL" id="KGO81105.1"/>
    </source>
</evidence>
<organism evidence="4 5">
    <name type="scientific">Flavobacterium beibuense F44-8</name>
    <dbReference type="NCBI Taxonomy" id="1406840"/>
    <lineage>
        <taxon>Bacteria</taxon>
        <taxon>Pseudomonadati</taxon>
        <taxon>Bacteroidota</taxon>
        <taxon>Flavobacteriia</taxon>
        <taxon>Flavobacteriales</taxon>
        <taxon>Flavobacteriaceae</taxon>
        <taxon>Flavobacterium</taxon>
    </lineage>
</organism>
<dbReference type="NCBIfam" id="TIGR04183">
    <property type="entry name" value="Por_Secre_tail"/>
    <property type="match status" value="1"/>
</dbReference>
<proteinExistence type="predicted"/>
<dbReference type="PROSITE" id="PS50853">
    <property type="entry name" value="FN3"/>
    <property type="match status" value="1"/>
</dbReference>
<reference evidence="4 5" key="1">
    <citation type="submission" date="2013-09" db="EMBL/GenBank/DDBJ databases">
        <authorList>
            <person name="Zeng Z."/>
            <person name="Chen C."/>
        </authorList>
    </citation>
    <scope>NUCLEOTIDE SEQUENCE [LARGE SCALE GENOMIC DNA]</scope>
    <source>
        <strain evidence="4 5">F44-8</strain>
    </source>
</reference>
<evidence type="ECO:0000256" key="1">
    <source>
        <dbReference type="ARBA" id="ARBA00022729"/>
    </source>
</evidence>
<feature type="signal peptide" evidence="2">
    <location>
        <begin position="1"/>
        <end position="30"/>
    </location>
</feature>
<comment type="caution">
    <text evidence="4">The sequence shown here is derived from an EMBL/GenBank/DDBJ whole genome shotgun (WGS) entry which is preliminary data.</text>
</comment>
<feature type="chain" id="PRO_5001990652" description="Fibronectin type-III domain-containing protein" evidence="2">
    <location>
        <begin position="31"/>
        <end position="480"/>
    </location>
</feature>
<dbReference type="InterPro" id="IPR026444">
    <property type="entry name" value="Secre_tail"/>
</dbReference>
<keyword evidence="5" id="KW-1185">Reference proteome</keyword>
<dbReference type="eggNOG" id="COG3291">
    <property type="taxonomic scope" value="Bacteria"/>
</dbReference>
<protein>
    <recommendedName>
        <fullName evidence="3">Fibronectin type-III domain-containing protein</fullName>
    </recommendedName>
</protein>
<dbReference type="SUPFAM" id="SSF49478">
    <property type="entry name" value="Cna protein B-type domain"/>
    <property type="match status" value="1"/>
</dbReference>
<evidence type="ECO:0000256" key="2">
    <source>
        <dbReference type="SAM" id="SignalP"/>
    </source>
</evidence>
<dbReference type="NCBIfam" id="NF038128">
    <property type="entry name" value="choice_anch_J"/>
    <property type="match status" value="1"/>
</dbReference>
<dbReference type="InterPro" id="IPR013783">
    <property type="entry name" value="Ig-like_fold"/>
</dbReference>
<name>A0A0A2LYC6_9FLAO</name>
<dbReference type="Pfam" id="PF00041">
    <property type="entry name" value="fn3"/>
    <property type="match status" value="1"/>
</dbReference>
<dbReference type="STRING" id="1406840.Q763_08450"/>
<evidence type="ECO:0000313" key="5">
    <source>
        <dbReference type="Proteomes" id="UP000030129"/>
    </source>
</evidence>
<dbReference type="SUPFAM" id="SSF49265">
    <property type="entry name" value="Fibronectin type III"/>
    <property type="match status" value="1"/>
</dbReference>
<dbReference type="Proteomes" id="UP000030129">
    <property type="component" value="Unassembled WGS sequence"/>
</dbReference>
<sequence length="480" mass="54033">MYFYASNQLKITVMKKILTLFLAGTLGCFAQTPVEGFEDVVFPPDGWSTYDNGVGYIHFWQQTIEANPFTPPYEGNYAAFIDRENVPNVYGTAQDWLVTPYTTVTGNSPAIHFYSRLTLNGDQGSIYRIMMSTNPDSSNLGDYTVVKEWTELEINPVQMEYREVYVPIPQQAIGQQVYFAFVMENDYGDRWLIDNVSFIEDYCEQPTNLDASVTVPNSATLSWTGVNQSLWEVEFLASNENPTGTGVLVSENSYTVTGLAAGNYKYYVRAVCSEINQSEWSGPYSFILYNGIDGVVSYDSDKDKECDSPLEGAEVVLTVNEGEYVYTTYTDSLGYYSFYPLNLSTATVNVEVTAPEGFKEIDPVALSVDFNTQPDVSIDMCFDKVKKHLPDDVEVEVKSTYRLNDTQFSIYPNPVTERLYFTSQNIGQPETVQVFDVNGKLCIEQNKPQGSVDVQKLQPGLYFIKLSTGAETKNMKFIKQ</sequence>
<feature type="domain" description="Fibronectin type-III" evidence="3">
    <location>
        <begin position="205"/>
        <end position="291"/>
    </location>
</feature>
<dbReference type="EMBL" id="JRLV01000008">
    <property type="protein sequence ID" value="KGO81105.1"/>
    <property type="molecule type" value="Genomic_DNA"/>
</dbReference>
<dbReference type="Gene3D" id="2.60.120.200">
    <property type="match status" value="1"/>
</dbReference>